<sequence length="327" mass="36636">MKVLNLVTTSNSAHYQEQLRALNRNNIEQDILSSHETGISPDSSIIANLPSGLKQVLYYGATTTSYYPNVLKHSMKTGEYDLLHATSGLVAPFALAQPIRPIVVTLWGSDLMGNYFAGHYDRVCEYCASKADATIVMSQEMNEQLDQDVYVIPHGIDLEKFKPISKDEAQRELGWNSKKKHVLFPYSKSRSVKRYPLAKEIVDEVNERTEKVVELHTISGEPHSKIPIYMNASDCLLLTSKHEGSPNTVKEAMACNLPVVSINVGDVEERLSGVYPSKVCDKESELADCLENTLDKDMRSNGRDHIQDLSLKKMGEQIVEVYKSVQK</sequence>
<dbReference type="Gene3D" id="3.40.50.2000">
    <property type="entry name" value="Glycogen Phosphorylase B"/>
    <property type="match status" value="2"/>
</dbReference>
<dbReference type="PANTHER" id="PTHR12526:SF630">
    <property type="entry name" value="GLYCOSYLTRANSFERASE"/>
    <property type="match status" value="1"/>
</dbReference>
<gene>
    <name evidence="2" type="ORF">Natoc_3019</name>
</gene>
<dbReference type="Pfam" id="PF13439">
    <property type="entry name" value="Glyco_transf_4"/>
    <property type="match status" value="1"/>
</dbReference>
<dbReference type="KEGG" id="nou:Natoc_3019"/>
<protein>
    <submittedName>
        <fullName evidence="2">Glycosyltransferase</fullName>
    </submittedName>
</protein>
<dbReference type="RefSeq" id="WP_015322207.1">
    <property type="nucleotide sequence ID" value="NC_019974.1"/>
</dbReference>
<keyword evidence="2" id="KW-0808">Transferase</keyword>
<name>L0K3U0_9EURY</name>
<dbReference type="InterPro" id="IPR028098">
    <property type="entry name" value="Glyco_trans_4-like_N"/>
</dbReference>
<accession>L0K3U0</accession>
<dbReference type="PANTHER" id="PTHR12526">
    <property type="entry name" value="GLYCOSYLTRANSFERASE"/>
    <property type="match status" value="1"/>
</dbReference>
<dbReference type="OrthoDB" id="193395at2157"/>
<dbReference type="GeneID" id="80458433"/>
<dbReference type="Pfam" id="PF13692">
    <property type="entry name" value="Glyco_trans_1_4"/>
    <property type="match status" value="1"/>
</dbReference>
<dbReference type="eggNOG" id="arCOG01403">
    <property type="taxonomic scope" value="Archaea"/>
</dbReference>
<dbReference type="GO" id="GO:0016740">
    <property type="term" value="F:transferase activity"/>
    <property type="evidence" value="ECO:0007669"/>
    <property type="project" value="UniProtKB-KW"/>
</dbReference>
<dbReference type="SUPFAM" id="SSF53756">
    <property type="entry name" value="UDP-Glycosyltransferase/glycogen phosphorylase"/>
    <property type="match status" value="1"/>
</dbReference>
<evidence type="ECO:0000259" key="1">
    <source>
        <dbReference type="Pfam" id="PF13439"/>
    </source>
</evidence>
<evidence type="ECO:0000313" key="3">
    <source>
        <dbReference type="Proteomes" id="UP000010878"/>
    </source>
</evidence>
<proteinExistence type="predicted"/>
<dbReference type="EMBL" id="CP003929">
    <property type="protein sequence ID" value="AGB38768.1"/>
    <property type="molecule type" value="Genomic_DNA"/>
</dbReference>
<dbReference type="HOGENOM" id="CLU_066829_0_0_2"/>
<organism evidence="2 3">
    <name type="scientific">Natronococcus occultus SP4</name>
    <dbReference type="NCBI Taxonomy" id="694430"/>
    <lineage>
        <taxon>Archaea</taxon>
        <taxon>Methanobacteriati</taxon>
        <taxon>Methanobacteriota</taxon>
        <taxon>Stenosarchaea group</taxon>
        <taxon>Halobacteria</taxon>
        <taxon>Halobacteriales</taxon>
        <taxon>Natrialbaceae</taxon>
        <taxon>Natronococcus</taxon>
    </lineage>
</organism>
<dbReference type="AlphaFoldDB" id="L0K3U0"/>
<dbReference type="Proteomes" id="UP000010878">
    <property type="component" value="Chromosome"/>
</dbReference>
<feature type="domain" description="Glycosyltransferase subfamily 4-like N-terminal" evidence="1">
    <location>
        <begin position="14"/>
        <end position="160"/>
    </location>
</feature>
<dbReference type="STRING" id="694430.Natoc_3019"/>
<reference evidence="2 3" key="1">
    <citation type="submission" date="2012-11" db="EMBL/GenBank/DDBJ databases">
        <title>FINISHED of Natronococcus occultus SP4, DSM 3396.</title>
        <authorList>
            <consortium name="DOE Joint Genome Institute"/>
            <person name="Eisen J."/>
            <person name="Huntemann M."/>
            <person name="Wei C.-L."/>
            <person name="Han J."/>
            <person name="Detter J.C."/>
            <person name="Han C."/>
            <person name="Tapia R."/>
            <person name="Chen A."/>
            <person name="Kyrpides N."/>
            <person name="Mavromatis K."/>
            <person name="Markowitz V."/>
            <person name="Szeto E."/>
            <person name="Ivanova N."/>
            <person name="Mikhailova N."/>
            <person name="Ovchinnikova G."/>
            <person name="Pagani I."/>
            <person name="Pati A."/>
            <person name="Goodwin L."/>
            <person name="Nordberg H.P."/>
            <person name="Cantor M.N."/>
            <person name="Hua S.X."/>
            <person name="Woyke T."/>
            <person name="Eisen J."/>
            <person name="Klenk H.-P."/>
            <person name="Klenk H.-P."/>
        </authorList>
    </citation>
    <scope>NUCLEOTIDE SEQUENCE [LARGE SCALE GENOMIC DNA]</scope>
    <source>
        <strain evidence="2 3">SP4</strain>
    </source>
</reference>
<evidence type="ECO:0000313" key="2">
    <source>
        <dbReference type="EMBL" id="AGB38768.1"/>
    </source>
</evidence>
<keyword evidence="3" id="KW-1185">Reference proteome</keyword>